<dbReference type="PANTHER" id="PTHR39161">
    <property type="entry name" value="ADAPTER PROTEIN MECA"/>
    <property type="match status" value="1"/>
</dbReference>
<organism evidence="2 3">
    <name type="scientific">Amylolactobacillus amylotrophicus DSM 20534</name>
    <dbReference type="NCBI Taxonomy" id="1423722"/>
    <lineage>
        <taxon>Bacteria</taxon>
        <taxon>Bacillati</taxon>
        <taxon>Bacillota</taxon>
        <taxon>Bacilli</taxon>
        <taxon>Lactobacillales</taxon>
        <taxon>Lactobacillaceae</taxon>
        <taxon>Amylolactobacillus</taxon>
    </lineage>
</organism>
<dbReference type="AlphaFoldDB" id="A0A0R1GWT4"/>
<dbReference type="Pfam" id="PF05389">
    <property type="entry name" value="MecA"/>
    <property type="match status" value="1"/>
</dbReference>
<accession>A0A0R1GWT4</accession>
<gene>
    <name evidence="2" type="ORF">FC62_GL000521</name>
</gene>
<dbReference type="PATRIC" id="fig|1423722.3.peg.530"/>
<dbReference type="Proteomes" id="UP000050909">
    <property type="component" value="Unassembled WGS sequence"/>
</dbReference>
<sequence length="219" mass="24829">MVNLEMKRVNENTIRVVLGAKDLEERGITMLDLLGNQGQIENFFYSILSEVDSEHAFADSEAVTFQVMPNTNGLELLISKSGVRTGKKSNQQNNLSRQEILHGLDELSLSSDRLTTIQQEDHTPELARTYEFAQFEDVIGLAHELKVNGLTSKLMVYRDVYYLELTFESADFSELTATDAWVISNEFGSVAAKSFAEVKENAKVLFEHDALENLRYYFN</sequence>
<dbReference type="PIRSF" id="PIRSF029008">
    <property type="entry name" value="MecA"/>
    <property type="match status" value="1"/>
</dbReference>
<proteinExistence type="inferred from homology"/>
<dbReference type="EMBL" id="AZCV01000001">
    <property type="protein sequence ID" value="KRK38829.1"/>
    <property type="molecule type" value="Genomic_DNA"/>
</dbReference>
<evidence type="ECO:0000313" key="3">
    <source>
        <dbReference type="Proteomes" id="UP000050909"/>
    </source>
</evidence>
<comment type="similarity">
    <text evidence="1">Belongs to the MecA family.</text>
</comment>
<protein>
    <submittedName>
        <fullName evidence="2">Adaptor protein</fullName>
    </submittedName>
</protein>
<comment type="caution">
    <text evidence="2">The sequence shown here is derived from an EMBL/GenBank/DDBJ whole genome shotgun (WGS) entry which is preliminary data.</text>
</comment>
<dbReference type="InterPro" id="IPR038471">
    <property type="entry name" value="MecA_C_sf"/>
</dbReference>
<name>A0A0R1GWT4_9LACO</name>
<dbReference type="PANTHER" id="PTHR39161:SF1">
    <property type="entry name" value="ADAPTER PROTEIN MECA 1"/>
    <property type="match status" value="1"/>
</dbReference>
<evidence type="ECO:0000313" key="2">
    <source>
        <dbReference type="EMBL" id="KRK38829.1"/>
    </source>
</evidence>
<keyword evidence="3" id="KW-1185">Reference proteome</keyword>
<reference evidence="2 3" key="1">
    <citation type="journal article" date="2015" name="Genome Announc.">
        <title>Expanding the biotechnology potential of lactobacilli through comparative genomics of 213 strains and associated genera.</title>
        <authorList>
            <person name="Sun Z."/>
            <person name="Harris H.M."/>
            <person name="McCann A."/>
            <person name="Guo C."/>
            <person name="Argimon S."/>
            <person name="Zhang W."/>
            <person name="Yang X."/>
            <person name="Jeffery I.B."/>
            <person name="Cooney J.C."/>
            <person name="Kagawa T.F."/>
            <person name="Liu W."/>
            <person name="Song Y."/>
            <person name="Salvetti E."/>
            <person name="Wrobel A."/>
            <person name="Rasinkangas P."/>
            <person name="Parkhill J."/>
            <person name="Rea M.C."/>
            <person name="O'Sullivan O."/>
            <person name="Ritari J."/>
            <person name="Douillard F.P."/>
            <person name="Paul Ross R."/>
            <person name="Yang R."/>
            <person name="Briner A.E."/>
            <person name="Felis G.E."/>
            <person name="de Vos W.M."/>
            <person name="Barrangou R."/>
            <person name="Klaenhammer T.R."/>
            <person name="Caufield P.W."/>
            <person name="Cui Y."/>
            <person name="Zhang H."/>
            <person name="O'Toole P.W."/>
        </authorList>
    </citation>
    <scope>NUCLEOTIDE SEQUENCE [LARGE SCALE GENOMIC DNA]</scope>
    <source>
        <strain evidence="2 3">DSM 20534</strain>
    </source>
</reference>
<dbReference type="Gene3D" id="3.30.70.1950">
    <property type="match status" value="1"/>
</dbReference>
<dbReference type="InterPro" id="IPR008681">
    <property type="entry name" value="Neg-reg_MecA"/>
</dbReference>
<evidence type="ECO:0000256" key="1">
    <source>
        <dbReference type="ARBA" id="ARBA00005397"/>
    </source>
</evidence>